<evidence type="ECO:0008006" key="3">
    <source>
        <dbReference type="Google" id="ProtNLM"/>
    </source>
</evidence>
<reference evidence="1 2" key="1">
    <citation type="submission" date="2018-02" db="EMBL/GenBank/DDBJ databases">
        <title>Genomic Reconstructions from Amazon Rainforest and Pasture Soil Reveal Novel Insights into the Physiology of Candidate Phyla in Tropical Sites.</title>
        <authorList>
            <person name="Kroeger M.E."/>
            <person name="Delmont T."/>
            <person name="Eren A.M."/>
            <person name="Guo J."/>
            <person name="Meyer K.M."/>
            <person name="Khan K."/>
            <person name="Rodrigues J.L.M."/>
            <person name="Bohannan B.J.M."/>
            <person name="Tringe S."/>
            <person name="Borges C.D."/>
            <person name="Tiedje J."/>
            <person name="Tsai S.M."/>
            <person name="Nusslein K."/>
        </authorList>
    </citation>
    <scope>NUCLEOTIDE SEQUENCE [LARGE SCALE GENOMIC DNA]</scope>
    <source>
        <strain evidence="1">Amazon FNV 2010 28 9</strain>
    </source>
</reference>
<name>A0A317JPA9_9BACT</name>
<evidence type="ECO:0000313" key="2">
    <source>
        <dbReference type="Proteomes" id="UP000246104"/>
    </source>
</evidence>
<dbReference type="AlphaFoldDB" id="A0A317JPA9"/>
<evidence type="ECO:0000313" key="1">
    <source>
        <dbReference type="EMBL" id="PWU23764.1"/>
    </source>
</evidence>
<gene>
    <name evidence="1" type="ORF">C5B42_01915</name>
</gene>
<accession>A0A317JPA9</accession>
<sequence length="165" mass="19655">MPLEHNFTHARWYMFMTPQERTLADLSSELFDREERLHSSYADYSFVVFPLSKAYEGFLKEFLFHLKLIDATEYAHREFRIGRSLNPDIPVRHQDEYWLYGKLVATCGEELSRKLWNIWLEARNHLFHYFPDAQHNISLAQAKELLLKLSTTMEEACACLKDHVQ</sequence>
<organism evidence="1 2">
    <name type="scientific">Candidatus Cerribacteria bacterium 'Amazon FNV 2010 28 9'</name>
    <dbReference type="NCBI Taxonomy" id="2081795"/>
    <lineage>
        <taxon>Bacteria</taxon>
        <taxon>Candidatus Cerribacteria</taxon>
    </lineage>
</organism>
<dbReference type="Proteomes" id="UP000246104">
    <property type="component" value="Unassembled WGS sequence"/>
</dbReference>
<dbReference type="EMBL" id="PSRQ01000023">
    <property type="protein sequence ID" value="PWU23764.1"/>
    <property type="molecule type" value="Genomic_DNA"/>
</dbReference>
<comment type="caution">
    <text evidence="1">The sequence shown here is derived from an EMBL/GenBank/DDBJ whole genome shotgun (WGS) entry which is preliminary data.</text>
</comment>
<proteinExistence type="predicted"/>
<protein>
    <recommendedName>
        <fullName evidence="3">Bacterial toxin RNase RnlA/LsoA DBD domain-containing protein</fullName>
    </recommendedName>
</protein>